<evidence type="ECO:0000256" key="1">
    <source>
        <dbReference type="SAM" id="MobiDB-lite"/>
    </source>
</evidence>
<dbReference type="AlphaFoldDB" id="A0A179FCI7"/>
<dbReference type="CDD" id="cd14688">
    <property type="entry name" value="bZIP_YAP"/>
    <property type="match status" value="1"/>
</dbReference>
<dbReference type="InterPro" id="IPR046347">
    <property type="entry name" value="bZIP_sf"/>
</dbReference>
<dbReference type="OrthoDB" id="3535998at2759"/>
<keyword evidence="3" id="KW-1185">Reference proteome</keyword>
<dbReference type="Proteomes" id="UP000078397">
    <property type="component" value="Unassembled WGS sequence"/>
</dbReference>
<protein>
    <recommendedName>
        <fullName evidence="4">BZIP transcription factor domain-containing protein</fullName>
    </recommendedName>
</protein>
<dbReference type="GO" id="GO:0003700">
    <property type="term" value="F:DNA-binding transcription factor activity"/>
    <property type="evidence" value="ECO:0007669"/>
    <property type="project" value="InterPro"/>
</dbReference>
<proteinExistence type="predicted"/>
<dbReference type="GeneID" id="28858185"/>
<feature type="compositionally biased region" description="Basic and acidic residues" evidence="1">
    <location>
        <begin position="32"/>
        <end position="42"/>
    </location>
</feature>
<evidence type="ECO:0000313" key="2">
    <source>
        <dbReference type="EMBL" id="OAQ63196.1"/>
    </source>
</evidence>
<feature type="region of interest" description="Disordered" evidence="1">
    <location>
        <begin position="207"/>
        <end position="230"/>
    </location>
</feature>
<reference evidence="2 3" key="1">
    <citation type="journal article" date="2016" name="PLoS Pathog.">
        <title>Biosynthesis of antibiotic leucinostatins in bio-control fungus Purpureocillium lilacinum and their inhibition on phytophthora revealed by genome mining.</title>
        <authorList>
            <person name="Wang G."/>
            <person name="Liu Z."/>
            <person name="Lin R."/>
            <person name="Li E."/>
            <person name="Mao Z."/>
            <person name="Ling J."/>
            <person name="Yang Y."/>
            <person name="Yin W.B."/>
            <person name="Xie B."/>
        </authorList>
    </citation>
    <scope>NUCLEOTIDE SEQUENCE [LARGE SCALE GENOMIC DNA]</scope>
    <source>
        <strain evidence="2">170</strain>
    </source>
</reference>
<evidence type="ECO:0008006" key="4">
    <source>
        <dbReference type="Google" id="ProtNLM"/>
    </source>
</evidence>
<comment type="caution">
    <text evidence="2">The sequence shown here is derived from an EMBL/GenBank/DDBJ whole genome shotgun (WGS) entry which is preliminary data.</text>
</comment>
<evidence type="ECO:0000313" key="3">
    <source>
        <dbReference type="Proteomes" id="UP000078397"/>
    </source>
</evidence>
<dbReference type="KEGG" id="pchm:VFPPC_16438"/>
<accession>A0A179FCI7</accession>
<feature type="region of interest" description="Disordered" evidence="1">
    <location>
        <begin position="1"/>
        <end position="48"/>
    </location>
</feature>
<name>A0A179FCI7_METCM</name>
<dbReference type="PANTHER" id="PTHR37012">
    <property type="entry name" value="B-ZIP TRANSCRIPTION FACTOR (EUROFUNG)-RELATED"/>
    <property type="match status" value="1"/>
</dbReference>
<organism evidence="2 3">
    <name type="scientific">Pochonia chlamydosporia 170</name>
    <dbReference type="NCBI Taxonomy" id="1380566"/>
    <lineage>
        <taxon>Eukaryota</taxon>
        <taxon>Fungi</taxon>
        <taxon>Dikarya</taxon>
        <taxon>Ascomycota</taxon>
        <taxon>Pezizomycotina</taxon>
        <taxon>Sordariomycetes</taxon>
        <taxon>Hypocreomycetidae</taxon>
        <taxon>Hypocreales</taxon>
        <taxon>Clavicipitaceae</taxon>
        <taxon>Pochonia</taxon>
    </lineage>
</organism>
<dbReference type="EMBL" id="LSBJ02000006">
    <property type="protein sequence ID" value="OAQ63196.1"/>
    <property type="molecule type" value="Genomic_DNA"/>
</dbReference>
<gene>
    <name evidence="2" type="ORF">VFPPC_16438</name>
</gene>
<dbReference type="Gene3D" id="1.20.5.170">
    <property type="match status" value="1"/>
</dbReference>
<dbReference type="SUPFAM" id="SSF57959">
    <property type="entry name" value="Leucine zipper domain"/>
    <property type="match status" value="1"/>
</dbReference>
<dbReference type="RefSeq" id="XP_018140776.1">
    <property type="nucleotide sequence ID" value="XM_018294191.1"/>
</dbReference>
<sequence>MPSPPSANYDLRGRAARPRVPRSVSTLTPAQLDRKRAQDRLSQRATRARTRDHISRLEREIHQLRVTMAAESSGFDTRILEELHLRNQALAEEVARLQQLAATEPAPAYRYVPVEQEPDPTQALQSPPAEWLGIQIPSQSHSQLHTELHSPGACACRALDYALPTEHSAEPEAPRQGNHMDPIAVERQPGWIASESWTNDMLSFGVDSGSTASQTSQHHRGSDDVDVQQQPASWHAPTCQGHCNGQPGGDFLSPDELEHVGLGLSWEGV</sequence>